<feature type="binding site" evidence="8">
    <location>
        <position position="217"/>
    </location>
    <ligand>
        <name>substrate</name>
    </ligand>
</feature>
<evidence type="ECO:0000256" key="5">
    <source>
        <dbReference type="ARBA" id="ARBA00022984"/>
    </source>
</evidence>
<dbReference type="InterPro" id="IPR001967">
    <property type="entry name" value="Peptidase_S11_N"/>
</dbReference>
<evidence type="ECO:0000256" key="8">
    <source>
        <dbReference type="PIRSR" id="PIRSR618044-2"/>
    </source>
</evidence>
<feature type="domain" description="Peptidase S11 D-alanyl-D-alanine carboxypeptidase A N-terminal" evidence="11">
    <location>
        <begin position="23"/>
        <end position="246"/>
    </location>
</feature>
<evidence type="ECO:0000256" key="10">
    <source>
        <dbReference type="SAM" id="MobiDB-lite"/>
    </source>
</evidence>
<dbReference type="GO" id="GO:0008360">
    <property type="term" value="P:regulation of cell shape"/>
    <property type="evidence" value="ECO:0007669"/>
    <property type="project" value="UniProtKB-KW"/>
</dbReference>
<gene>
    <name evidence="12" type="ORF">GCM10007276_00460</name>
</gene>
<protein>
    <recommendedName>
        <fullName evidence="11">Peptidase S11 D-alanyl-D-alanine carboxypeptidase A N-terminal domain-containing protein</fullName>
    </recommendedName>
</protein>
<reference evidence="12" key="1">
    <citation type="journal article" date="2014" name="Int. J. Syst. Evol. Microbiol.">
        <title>Complete genome sequence of Corynebacterium casei LMG S-19264T (=DSM 44701T), isolated from a smear-ripened cheese.</title>
        <authorList>
            <consortium name="US DOE Joint Genome Institute (JGI-PGF)"/>
            <person name="Walter F."/>
            <person name="Albersmeier A."/>
            <person name="Kalinowski J."/>
            <person name="Ruckert C."/>
        </authorList>
    </citation>
    <scope>NUCLEOTIDE SEQUENCE</scope>
    <source>
        <strain evidence="12">CCM 7684</strain>
    </source>
</reference>
<feature type="region of interest" description="Disordered" evidence="10">
    <location>
        <begin position="387"/>
        <end position="430"/>
    </location>
</feature>
<feature type="region of interest" description="Disordered" evidence="10">
    <location>
        <begin position="297"/>
        <end position="325"/>
    </location>
</feature>
<proteinExistence type="inferred from homology"/>
<keyword evidence="6" id="KW-0961">Cell wall biogenesis/degradation</keyword>
<dbReference type="PANTHER" id="PTHR21581:SF6">
    <property type="entry name" value="TRAFFICKING PROTEIN PARTICLE COMPLEX SUBUNIT 12"/>
    <property type="match status" value="1"/>
</dbReference>
<evidence type="ECO:0000256" key="6">
    <source>
        <dbReference type="ARBA" id="ARBA00023316"/>
    </source>
</evidence>
<keyword evidence="5" id="KW-0573">Peptidoglycan synthesis</keyword>
<keyword evidence="13" id="KW-1185">Reference proteome</keyword>
<dbReference type="GO" id="GO:0009002">
    <property type="term" value="F:serine-type D-Ala-D-Ala carboxypeptidase activity"/>
    <property type="evidence" value="ECO:0007669"/>
    <property type="project" value="InterPro"/>
</dbReference>
<dbReference type="GO" id="GO:0071555">
    <property type="term" value="P:cell wall organization"/>
    <property type="evidence" value="ECO:0007669"/>
    <property type="project" value="UniProtKB-KW"/>
</dbReference>
<dbReference type="Proteomes" id="UP000602745">
    <property type="component" value="Unassembled WGS sequence"/>
</dbReference>
<dbReference type="InterPro" id="IPR018044">
    <property type="entry name" value="Peptidase_S11"/>
</dbReference>
<reference evidence="12" key="2">
    <citation type="submission" date="2020-09" db="EMBL/GenBank/DDBJ databases">
        <authorList>
            <person name="Sun Q."/>
            <person name="Sedlacek I."/>
        </authorList>
    </citation>
    <scope>NUCLEOTIDE SEQUENCE</scope>
    <source>
        <strain evidence="12">CCM 7684</strain>
    </source>
</reference>
<evidence type="ECO:0000256" key="4">
    <source>
        <dbReference type="ARBA" id="ARBA00022960"/>
    </source>
</evidence>
<dbReference type="PRINTS" id="PR00725">
    <property type="entry name" value="DADACBPTASE1"/>
</dbReference>
<evidence type="ECO:0000259" key="11">
    <source>
        <dbReference type="Pfam" id="PF00768"/>
    </source>
</evidence>
<evidence type="ECO:0000256" key="3">
    <source>
        <dbReference type="ARBA" id="ARBA00022801"/>
    </source>
</evidence>
<dbReference type="Gene3D" id="3.40.710.10">
    <property type="entry name" value="DD-peptidase/beta-lactamase superfamily"/>
    <property type="match status" value="1"/>
</dbReference>
<keyword evidence="4" id="KW-0133">Cell shape</keyword>
<dbReference type="EMBL" id="BMCP01000001">
    <property type="protein sequence ID" value="GGE27212.1"/>
    <property type="molecule type" value="Genomic_DNA"/>
</dbReference>
<evidence type="ECO:0000256" key="7">
    <source>
        <dbReference type="PIRSR" id="PIRSR618044-1"/>
    </source>
</evidence>
<feature type="active site" description="Proton acceptor" evidence="7">
    <location>
        <position position="56"/>
    </location>
</feature>
<keyword evidence="3" id="KW-0378">Hydrolase</keyword>
<evidence type="ECO:0000313" key="12">
    <source>
        <dbReference type="EMBL" id="GGE27212.1"/>
    </source>
</evidence>
<evidence type="ECO:0000256" key="9">
    <source>
        <dbReference type="RuleBase" id="RU004016"/>
    </source>
</evidence>
<dbReference type="AlphaFoldDB" id="A0A8J2VDA5"/>
<dbReference type="Pfam" id="PF00768">
    <property type="entry name" value="Peptidase_S11"/>
    <property type="match status" value="1"/>
</dbReference>
<dbReference type="InterPro" id="IPR012338">
    <property type="entry name" value="Beta-lactam/transpept-like"/>
</dbReference>
<keyword evidence="2" id="KW-0732">Signal</keyword>
<feature type="active site" evidence="7">
    <location>
        <position position="113"/>
    </location>
</feature>
<dbReference type="GO" id="GO:0009252">
    <property type="term" value="P:peptidoglycan biosynthetic process"/>
    <property type="evidence" value="ECO:0007669"/>
    <property type="project" value="UniProtKB-KW"/>
</dbReference>
<feature type="active site" description="Acyl-ester intermediate" evidence="7">
    <location>
        <position position="53"/>
    </location>
</feature>
<dbReference type="GO" id="GO:0006508">
    <property type="term" value="P:proteolysis"/>
    <property type="evidence" value="ECO:0007669"/>
    <property type="project" value="InterPro"/>
</dbReference>
<accession>A0A8J2VDA5</accession>
<name>A0A8J2VDA5_9RHOB</name>
<sequence length="430" mass="45282">MQRLLGIIAMLWLALATVTPSWAVDGRPSIVIDAATGSVLHAEEASRSWYPASLTKLMTAYVVFDAIRTGELTLDTPLTYSANAAATPPSKMGFKPGTVVTVDNALKMLIVRSANDVAVMIAENLGGALGVDGFVRRMNAMAARLGMTGSRFINPHGLPGEGQVTTARDMALLAQAIYRDFPDNTAYFKIGALKFGKRTLRAYNILLARYDGADGMKTGFICSAGFNLVASATRGGQRLIVVVLGSTSGLARAETAARLMEESFTGAPVFAGGARVTQIGSRLGEPVDLRPEICGPRRVAKATPSESDGLDGEGDKGEVQSVLAEKPAPIEPVTVFIGPNPDRKDEAPIALALNPLNPVPLPSPFNEGGPAIDTLDPAKIVQEVRRAVAGNPIPRDPFARRPNLAASSKATTPPSPADRPTPSLQPQAPR</sequence>
<evidence type="ECO:0000313" key="13">
    <source>
        <dbReference type="Proteomes" id="UP000602745"/>
    </source>
</evidence>
<comment type="similarity">
    <text evidence="1 9">Belongs to the peptidase S11 family.</text>
</comment>
<dbReference type="PANTHER" id="PTHR21581">
    <property type="entry name" value="D-ALANYL-D-ALANINE CARBOXYPEPTIDASE"/>
    <property type="match status" value="1"/>
</dbReference>
<evidence type="ECO:0000256" key="2">
    <source>
        <dbReference type="ARBA" id="ARBA00022729"/>
    </source>
</evidence>
<evidence type="ECO:0000256" key="1">
    <source>
        <dbReference type="ARBA" id="ARBA00007164"/>
    </source>
</evidence>
<organism evidence="12 13">
    <name type="scientific">Agaricicola taiwanensis</name>
    <dbReference type="NCBI Taxonomy" id="591372"/>
    <lineage>
        <taxon>Bacteria</taxon>
        <taxon>Pseudomonadati</taxon>
        <taxon>Pseudomonadota</taxon>
        <taxon>Alphaproteobacteria</taxon>
        <taxon>Rhodobacterales</taxon>
        <taxon>Paracoccaceae</taxon>
        <taxon>Agaricicola</taxon>
    </lineage>
</organism>
<dbReference type="SUPFAM" id="SSF56601">
    <property type="entry name" value="beta-lactamase/transpeptidase-like"/>
    <property type="match status" value="1"/>
</dbReference>
<comment type="caution">
    <text evidence="12">The sequence shown here is derived from an EMBL/GenBank/DDBJ whole genome shotgun (WGS) entry which is preliminary data.</text>
</comment>